<feature type="binding site" evidence="1">
    <location>
        <position position="401"/>
    </location>
    <ligand>
        <name>Mg(2+)</name>
        <dbReference type="ChEBI" id="CHEBI:18420"/>
        <label>1</label>
    </ligand>
</feature>
<protein>
    <submittedName>
        <fullName evidence="2">ADP-ribosylglycohydrolase family protein</fullName>
        <ecNumber evidence="2">3.2.2.-</ecNumber>
    </submittedName>
</protein>
<evidence type="ECO:0000313" key="2">
    <source>
        <dbReference type="EMBL" id="XCG61974.1"/>
    </source>
</evidence>
<feature type="binding site" evidence="1">
    <location>
        <position position="402"/>
    </location>
    <ligand>
        <name>Mg(2+)</name>
        <dbReference type="ChEBI" id="CHEBI:18420"/>
        <label>1</label>
    </ligand>
</feature>
<keyword evidence="1" id="KW-0479">Metal-binding</keyword>
<proteinExistence type="predicted"/>
<gene>
    <name evidence="2" type="ORF">ABLG96_11820</name>
</gene>
<comment type="cofactor">
    <cofactor evidence="1">
        <name>Mg(2+)</name>
        <dbReference type="ChEBI" id="CHEBI:18420"/>
    </cofactor>
    <text evidence="1">Binds 2 magnesium ions per subunit.</text>
</comment>
<dbReference type="EMBL" id="CP159218">
    <property type="protein sequence ID" value="XCG61974.1"/>
    <property type="molecule type" value="Genomic_DNA"/>
</dbReference>
<dbReference type="SUPFAM" id="SSF101478">
    <property type="entry name" value="ADP-ribosylglycohydrolase"/>
    <property type="match status" value="1"/>
</dbReference>
<dbReference type="RefSeq" id="WP_353647590.1">
    <property type="nucleotide sequence ID" value="NZ_CP159218.1"/>
</dbReference>
<dbReference type="GO" id="GO:0046872">
    <property type="term" value="F:metal ion binding"/>
    <property type="evidence" value="ECO:0007669"/>
    <property type="project" value="UniProtKB-KW"/>
</dbReference>
<name>A0AAU8DJW5_9ACTN</name>
<dbReference type="Gene3D" id="1.10.4080.10">
    <property type="entry name" value="ADP-ribosylation/Crystallin J1"/>
    <property type="match status" value="1"/>
</dbReference>
<organism evidence="2">
    <name type="scientific">Nakamurella sp. A5-74</name>
    <dbReference type="NCBI Taxonomy" id="3158264"/>
    <lineage>
        <taxon>Bacteria</taxon>
        <taxon>Bacillati</taxon>
        <taxon>Actinomycetota</taxon>
        <taxon>Actinomycetes</taxon>
        <taxon>Nakamurellales</taxon>
        <taxon>Nakamurellaceae</taxon>
        <taxon>Nakamurella</taxon>
    </lineage>
</organism>
<reference evidence="2" key="1">
    <citation type="submission" date="2024-05" db="EMBL/GenBank/DDBJ databases">
        <authorList>
            <person name="Cai S.Y."/>
            <person name="Jin L.M."/>
            <person name="Li H.R."/>
        </authorList>
    </citation>
    <scope>NUCLEOTIDE SEQUENCE</scope>
    <source>
        <strain evidence="2">A5-74</strain>
    </source>
</reference>
<dbReference type="InterPro" id="IPR005502">
    <property type="entry name" value="Ribosyl_crysJ1"/>
</dbReference>
<dbReference type="EC" id="3.2.2.-" evidence="2"/>
<dbReference type="Pfam" id="PF03747">
    <property type="entry name" value="ADP_ribosyl_GH"/>
    <property type="match status" value="1"/>
</dbReference>
<dbReference type="AlphaFoldDB" id="A0AAU8DJW5"/>
<feature type="binding site" evidence="1">
    <location>
        <position position="399"/>
    </location>
    <ligand>
        <name>Mg(2+)</name>
        <dbReference type="ChEBI" id="CHEBI:18420"/>
        <label>1</label>
    </ligand>
</feature>
<keyword evidence="2" id="KW-0326">Glycosidase</keyword>
<dbReference type="GO" id="GO:0016798">
    <property type="term" value="F:hydrolase activity, acting on glycosyl bonds"/>
    <property type="evidence" value="ECO:0007669"/>
    <property type="project" value="UniProtKB-KW"/>
</dbReference>
<keyword evidence="1" id="KW-0460">Magnesium</keyword>
<keyword evidence="2" id="KW-0378">Hydrolase</keyword>
<accession>A0AAU8DJW5</accession>
<dbReference type="InterPro" id="IPR036705">
    <property type="entry name" value="Ribosyl_crysJ1_sf"/>
</dbReference>
<sequence>MTWVQPEDLLRHELWQSARELGPDQQDALQRIADRWVGAGGTLPPPHVGASPELGDRHLRPLAEELLAAVAAIPRQSDPALPDDWTGIAAIVESTAAQYVRHGAGTDADALSGAWLGRTVGCVLGKPVEKIPRRGIEDILRSGDRWPLRSYFTARGLPVEVAERWPWNRVSGPTSLIENIDGAPEDDDLNFTLMALRLLERVGLDFTSADVAQSWLLDLPAGRSFTAERIAYRNLLCGLEPPDTARVGNPYREWIGAQIRTDLYGWVGPGDPLGAARRAHRDASVSHTRNGLYCAMALAAMGSIAVVRTPDRPGIADVLDAGLAVVPPDSAAAAAIILGRRLATDGLPPEDAYVALERAYPDLHWVHALNNTALVAYALTFGEGAFDRSICTVVAGGWDTDSNGASVGGIVGALTGASSIDPEWTTPLRDRLSSALPGEDGGAITAAAARTLALVGSGGDVS</sequence>
<evidence type="ECO:0000256" key="1">
    <source>
        <dbReference type="PIRSR" id="PIRSR605502-1"/>
    </source>
</evidence>